<proteinExistence type="inferred from homology"/>
<keyword evidence="5" id="KW-1185">Reference proteome</keyword>
<dbReference type="VEuPathDB" id="FungiDB:BO78DRAFT_461503"/>
<dbReference type="InterPro" id="IPR050565">
    <property type="entry name" value="LYPA1-2/EST-like"/>
</dbReference>
<sequence length="275" mass="29049">MPTPPTLTSFPPHLTLTITPPSPQSQSQTPSNPSPTANPSPNILLLLHPTGDTSQNLHPLAHALNLPETTTITLQAPTPLPFDLGGFHWGDDITFSPDGGLDMDAGFSRSVRVVLQEVIRDVLVKKCGYRVRDVLVWGLGQGGMFGLEIARALYLGGLGGGDGDEGDRCLGGVVSIGAPVGLEGGKGLGNGNGNGKSKTPVLIAAGKEGDGSGTAVTSAGVRRTQEWFEFVEVVRYKRKGDGMPRNREEMMPIMAFLARRLRSYKGVPEGSVEIS</sequence>
<dbReference type="InterPro" id="IPR029058">
    <property type="entry name" value="AB_hydrolase_fold"/>
</dbReference>
<gene>
    <name evidence="4" type="ORF">BO78DRAFT_461503</name>
</gene>
<dbReference type="PANTHER" id="PTHR10655:SF67">
    <property type="entry name" value="PHOSPHOLIPASE_CARBOXYLESTERASE SUPERFAMILY (AFU_ORTHOLOGUE AFUA_5G09340)"/>
    <property type="match status" value="1"/>
</dbReference>
<dbReference type="GO" id="GO:0052689">
    <property type="term" value="F:carboxylic ester hydrolase activity"/>
    <property type="evidence" value="ECO:0007669"/>
    <property type="project" value="TreeGrafter"/>
</dbReference>
<dbReference type="Gene3D" id="3.40.50.1820">
    <property type="entry name" value="alpha/beta hydrolase"/>
    <property type="match status" value="1"/>
</dbReference>
<evidence type="ECO:0000259" key="3">
    <source>
        <dbReference type="Pfam" id="PF02230"/>
    </source>
</evidence>
<feature type="region of interest" description="Disordered" evidence="2">
    <location>
        <begin position="1"/>
        <end position="43"/>
    </location>
</feature>
<name>A0A319E7U2_ASPSB</name>
<accession>A0A319E7U2</accession>
<dbReference type="GO" id="GO:0008474">
    <property type="term" value="F:palmitoyl-(protein) hydrolase activity"/>
    <property type="evidence" value="ECO:0007669"/>
    <property type="project" value="TreeGrafter"/>
</dbReference>
<organism evidence="4 5">
    <name type="scientific">Aspergillus sclerotiicarbonarius (strain CBS 121057 / IBT 28362)</name>
    <dbReference type="NCBI Taxonomy" id="1448318"/>
    <lineage>
        <taxon>Eukaryota</taxon>
        <taxon>Fungi</taxon>
        <taxon>Dikarya</taxon>
        <taxon>Ascomycota</taxon>
        <taxon>Pezizomycotina</taxon>
        <taxon>Eurotiomycetes</taxon>
        <taxon>Eurotiomycetidae</taxon>
        <taxon>Eurotiales</taxon>
        <taxon>Aspergillaceae</taxon>
        <taxon>Aspergillus</taxon>
        <taxon>Aspergillus subgen. Circumdati</taxon>
    </lineage>
</organism>
<dbReference type="EMBL" id="KZ826352">
    <property type="protein sequence ID" value="PYI06136.1"/>
    <property type="molecule type" value="Genomic_DNA"/>
</dbReference>
<evidence type="ECO:0000313" key="5">
    <source>
        <dbReference type="Proteomes" id="UP000248423"/>
    </source>
</evidence>
<dbReference type="STRING" id="1448318.A0A319E7U2"/>
<dbReference type="GO" id="GO:0005737">
    <property type="term" value="C:cytoplasm"/>
    <property type="evidence" value="ECO:0007669"/>
    <property type="project" value="TreeGrafter"/>
</dbReference>
<protein>
    <recommendedName>
        <fullName evidence="3">Phospholipase/carboxylesterase/thioesterase domain-containing protein</fullName>
    </recommendedName>
</protein>
<dbReference type="AlphaFoldDB" id="A0A319E7U2"/>
<dbReference type="PANTHER" id="PTHR10655">
    <property type="entry name" value="LYSOPHOSPHOLIPASE-RELATED"/>
    <property type="match status" value="1"/>
</dbReference>
<dbReference type="InterPro" id="IPR003140">
    <property type="entry name" value="PLipase/COase/thioEstase"/>
</dbReference>
<feature type="domain" description="Phospholipase/carboxylesterase/thioesterase" evidence="3">
    <location>
        <begin position="38"/>
        <end position="150"/>
    </location>
</feature>
<dbReference type="OrthoDB" id="437457at2759"/>
<evidence type="ECO:0000256" key="2">
    <source>
        <dbReference type="SAM" id="MobiDB-lite"/>
    </source>
</evidence>
<evidence type="ECO:0000313" key="4">
    <source>
        <dbReference type="EMBL" id="PYI06136.1"/>
    </source>
</evidence>
<dbReference type="Pfam" id="PF02230">
    <property type="entry name" value="Abhydrolase_2"/>
    <property type="match status" value="1"/>
</dbReference>
<dbReference type="SUPFAM" id="SSF53474">
    <property type="entry name" value="alpha/beta-Hydrolases"/>
    <property type="match status" value="1"/>
</dbReference>
<dbReference type="Proteomes" id="UP000248423">
    <property type="component" value="Unassembled WGS sequence"/>
</dbReference>
<evidence type="ECO:0000256" key="1">
    <source>
        <dbReference type="ARBA" id="ARBA00006499"/>
    </source>
</evidence>
<comment type="similarity">
    <text evidence="1">Belongs to the AB hydrolase superfamily. AB hydrolase 2 family.</text>
</comment>
<reference evidence="4 5" key="1">
    <citation type="submission" date="2018-02" db="EMBL/GenBank/DDBJ databases">
        <title>The genomes of Aspergillus section Nigri reveals drivers in fungal speciation.</title>
        <authorList>
            <consortium name="DOE Joint Genome Institute"/>
            <person name="Vesth T.C."/>
            <person name="Nybo J."/>
            <person name="Theobald S."/>
            <person name="Brandl J."/>
            <person name="Frisvad J.C."/>
            <person name="Nielsen K.F."/>
            <person name="Lyhne E.K."/>
            <person name="Kogle M.E."/>
            <person name="Kuo A."/>
            <person name="Riley R."/>
            <person name="Clum A."/>
            <person name="Nolan M."/>
            <person name="Lipzen A."/>
            <person name="Salamov A."/>
            <person name="Henrissat B."/>
            <person name="Wiebenga A."/>
            <person name="De vries R.P."/>
            <person name="Grigoriev I.V."/>
            <person name="Mortensen U.H."/>
            <person name="Andersen M.R."/>
            <person name="Baker S.E."/>
        </authorList>
    </citation>
    <scope>NUCLEOTIDE SEQUENCE [LARGE SCALE GENOMIC DNA]</scope>
    <source>
        <strain evidence="4 5">CBS 121057</strain>
    </source>
</reference>